<dbReference type="SMART" id="SM00462">
    <property type="entry name" value="PTB"/>
    <property type="match status" value="1"/>
</dbReference>
<dbReference type="Gene3D" id="2.30.29.30">
    <property type="entry name" value="Pleckstrin-homology domain (PH domain)/Phosphotyrosine-binding domain (PTB)"/>
    <property type="match status" value="1"/>
</dbReference>
<dbReference type="GeneTree" id="ENSGT00940000156186"/>
<evidence type="ECO:0000256" key="1">
    <source>
        <dbReference type="ARBA" id="ARBA00004496"/>
    </source>
</evidence>
<reference evidence="10" key="1">
    <citation type="submission" date="2025-08" db="UniProtKB">
        <authorList>
            <consortium name="Ensembl"/>
        </authorList>
    </citation>
    <scope>IDENTIFICATION</scope>
</reference>
<name>A0A8C4PWN2_EPTBU</name>
<feature type="region of interest" description="Disordered" evidence="8">
    <location>
        <begin position="180"/>
        <end position="235"/>
    </location>
</feature>
<proteinExistence type="inferred from homology"/>
<dbReference type="CDD" id="cd01273">
    <property type="entry name" value="PTB_CED-6"/>
    <property type="match status" value="1"/>
</dbReference>
<dbReference type="Pfam" id="PF00640">
    <property type="entry name" value="PID"/>
    <property type="match status" value="1"/>
</dbReference>
<dbReference type="Proteomes" id="UP000694388">
    <property type="component" value="Unplaced"/>
</dbReference>
<keyword evidence="3" id="KW-0581">Phagocytosis</keyword>
<evidence type="ECO:0000256" key="3">
    <source>
        <dbReference type="ARBA" id="ARBA00022907"/>
    </source>
</evidence>
<evidence type="ECO:0000256" key="4">
    <source>
        <dbReference type="ARBA" id="ARBA00060944"/>
    </source>
</evidence>
<dbReference type="FunFam" id="2.30.29.30:FF:000118">
    <property type="entry name" value="GULP PTB domain containing engulfment adaptor 1"/>
    <property type="match status" value="1"/>
</dbReference>
<keyword evidence="2" id="KW-0963">Cytoplasm</keyword>
<comment type="subcellular location">
    <subcellularLocation>
        <location evidence="1">Cytoplasm</location>
    </subcellularLocation>
</comment>
<evidence type="ECO:0000313" key="11">
    <source>
        <dbReference type="Proteomes" id="UP000694388"/>
    </source>
</evidence>
<organism evidence="10 11">
    <name type="scientific">Eptatretus burgeri</name>
    <name type="common">Inshore hagfish</name>
    <dbReference type="NCBI Taxonomy" id="7764"/>
    <lineage>
        <taxon>Eukaryota</taxon>
        <taxon>Metazoa</taxon>
        <taxon>Chordata</taxon>
        <taxon>Craniata</taxon>
        <taxon>Vertebrata</taxon>
        <taxon>Cyclostomata</taxon>
        <taxon>Myxini</taxon>
        <taxon>Myxiniformes</taxon>
        <taxon>Myxinidae</taxon>
        <taxon>Eptatretinae</taxon>
        <taxon>Eptatretus</taxon>
    </lineage>
</organism>
<protein>
    <recommendedName>
        <fullName evidence="5">PTB domain-containing engulfment adapter protein 1</fullName>
    </recommendedName>
    <alternativeName>
        <fullName evidence="7">Cell death protein 6 homolog</fullName>
    </alternativeName>
    <alternativeName>
        <fullName evidence="6">PTB domain adapter protein CED-6</fullName>
    </alternativeName>
</protein>
<dbReference type="Ensembl" id="ENSEBUT00000001424.1">
    <property type="protein sequence ID" value="ENSEBUP00000001106.1"/>
    <property type="gene ID" value="ENSEBUG00000000993.1"/>
</dbReference>
<feature type="domain" description="PID" evidence="9">
    <location>
        <begin position="23"/>
        <end position="148"/>
    </location>
</feature>
<evidence type="ECO:0000259" key="9">
    <source>
        <dbReference type="PROSITE" id="PS01179"/>
    </source>
</evidence>
<accession>A0A8C4PWN2</accession>
<dbReference type="PANTHER" id="PTHR11232">
    <property type="entry name" value="PHOSPHOTYROSINE INTERACTION DOMAIN-CONTAINING FAMILY MEMBER"/>
    <property type="match status" value="1"/>
</dbReference>
<evidence type="ECO:0000256" key="2">
    <source>
        <dbReference type="ARBA" id="ARBA00022490"/>
    </source>
</evidence>
<evidence type="ECO:0000256" key="5">
    <source>
        <dbReference type="ARBA" id="ARBA00071263"/>
    </source>
</evidence>
<evidence type="ECO:0000256" key="6">
    <source>
        <dbReference type="ARBA" id="ARBA00075439"/>
    </source>
</evidence>
<dbReference type="GO" id="GO:0005737">
    <property type="term" value="C:cytoplasm"/>
    <property type="evidence" value="ECO:0007669"/>
    <property type="project" value="UniProtKB-SubCell"/>
</dbReference>
<evidence type="ECO:0000256" key="8">
    <source>
        <dbReference type="SAM" id="MobiDB-lite"/>
    </source>
</evidence>
<comment type="similarity">
    <text evidence="4">Belongs to the ced-6 family.</text>
</comment>
<dbReference type="PANTHER" id="PTHR11232:SF77">
    <property type="entry name" value="GULP PTB DOMAIN CONTAINING ENGULFMENT ADAPTOR 1"/>
    <property type="match status" value="1"/>
</dbReference>
<dbReference type="SUPFAM" id="SSF50729">
    <property type="entry name" value="PH domain-like"/>
    <property type="match status" value="1"/>
</dbReference>
<reference evidence="10" key="2">
    <citation type="submission" date="2025-09" db="UniProtKB">
        <authorList>
            <consortium name="Ensembl"/>
        </authorList>
    </citation>
    <scope>IDENTIFICATION</scope>
</reference>
<feature type="compositionally biased region" description="Pro residues" evidence="8">
    <location>
        <begin position="186"/>
        <end position="201"/>
    </location>
</feature>
<dbReference type="InterPro" id="IPR051133">
    <property type="entry name" value="Adapter_Engulfment-Domain"/>
</dbReference>
<dbReference type="GO" id="GO:0006909">
    <property type="term" value="P:phagocytosis"/>
    <property type="evidence" value="ECO:0007669"/>
    <property type="project" value="UniProtKB-KW"/>
</dbReference>
<dbReference type="InterPro" id="IPR011993">
    <property type="entry name" value="PH-like_dom_sf"/>
</dbReference>
<sequence>MIGSDGDLKLTSSYLFVVCICFQFLGSCEVDLPKGSEIVKDAIRKLKFACQLKKSEGQKIPKVELQISIRGIQILDPKSKVQTHNCQLQRISFCADDKTDKHIFTFICKDGEQSKHLCFVFDSEKSAEDITLTIGQAFDLAYKKFLESGGKDVEAKKQVANCMVRTDGGEVWKRHVDQMHDRCSASPPPVPSDVGPPPVLSPWPDVVSPGPDVPTPAGSSPDSVLPENDERAGRPGRLLLRMGQVRRGCHLNLTGRRLSLGCLVSLPARDGSGNDAVLGVF</sequence>
<evidence type="ECO:0000256" key="7">
    <source>
        <dbReference type="ARBA" id="ARBA00082755"/>
    </source>
</evidence>
<keyword evidence="11" id="KW-1185">Reference proteome</keyword>
<evidence type="ECO:0000313" key="10">
    <source>
        <dbReference type="Ensembl" id="ENSEBUP00000001106.1"/>
    </source>
</evidence>
<dbReference type="InterPro" id="IPR006020">
    <property type="entry name" value="PTB/PI_dom"/>
</dbReference>
<dbReference type="AlphaFoldDB" id="A0A8C4PWN2"/>
<dbReference type="PROSITE" id="PS01179">
    <property type="entry name" value="PID"/>
    <property type="match status" value="1"/>
</dbReference>